<sequence>MPYRVSLTILMGASLVAIASGLYAYFAPLTGVTGVWGPLAATFGAVCLLIGGALLARARRRGSRAGLLVLLALGIVLTAFAAWLLHQWVMLAALAICAIGWIGALSGPKLSGPKGDPA</sequence>
<gene>
    <name evidence="2" type="ORF">ATI53_100867</name>
</gene>
<evidence type="ECO:0000256" key="1">
    <source>
        <dbReference type="SAM" id="Phobius"/>
    </source>
</evidence>
<name>A0A327YIU7_9RHOB</name>
<keyword evidence="3" id="KW-1185">Reference proteome</keyword>
<feature type="transmembrane region" description="Helical" evidence="1">
    <location>
        <begin position="89"/>
        <end position="107"/>
    </location>
</feature>
<dbReference type="Proteomes" id="UP000249165">
    <property type="component" value="Unassembled WGS sequence"/>
</dbReference>
<feature type="transmembrane region" description="Helical" evidence="1">
    <location>
        <begin position="7"/>
        <end position="26"/>
    </location>
</feature>
<feature type="transmembrane region" description="Helical" evidence="1">
    <location>
        <begin position="38"/>
        <end position="58"/>
    </location>
</feature>
<keyword evidence="1" id="KW-0812">Transmembrane</keyword>
<keyword evidence="1" id="KW-1133">Transmembrane helix</keyword>
<proteinExistence type="predicted"/>
<evidence type="ECO:0000313" key="3">
    <source>
        <dbReference type="Proteomes" id="UP000249165"/>
    </source>
</evidence>
<dbReference type="EMBL" id="QLMG01000008">
    <property type="protein sequence ID" value="RAK19685.1"/>
    <property type="molecule type" value="Genomic_DNA"/>
</dbReference>
<feature type="transmembrane region" description="Helical" evidence="1">
    <location>
        <begin position="65"/>
        <end position="83"/>
    </location>
</feature>
<dbReference type="AlphaFoldDB" id="A0A327YIU7"/>
<accession>A0A327YIU7</accession>
<organism evidence="2 3">
    <name type="scientific">Salipiger aestuarii</name>
    <dbReference type="NCBI Taxonomy" id="568098"/>
    <lineage>
        <taxon>Bacteria</taxon>
        <taxon>Pseudomonadati</taxon>
        <taxon>Pseudomonadota</taxon>
        <taxon>Alphaproteobacteria</taxon>
        <taxon>Rhodobacterales</taxon>
        <taxon>Roseobacteraceae</taxon>
        <taxon>Salipiger</taxon>
    </lineage>
</organism>
<dbReference type="RefSeq" id="WP_009504783.1">
    <property type="nucleotide sequence ID" value="NZ_LIGK01000008.1"/>
</dbReference>
<reference evidence="2 3" key="1">
    <citation type="submission" date="2018-06" db="EMBL/GenBank/DDBJ databases">
        <title>Genomic Encyclopedia of Archaeal and Bacterial Type Strains, Phase II (KMG-II): from individual species to whole genera.</title>
        <authorList>
            <person name="Goeker M."/>
        </authorList>
    </citation>
    <scope>NUCLEOTIDE SEQUENCE [LARGE SCALE GENOMIC DNA]</scope>
    <source>
        <strain evidence="2 3">DSM 22011</strain>
    </source>
</reference>
<comment type="caution">
    <text evidence="2">The sequence shown here is derived from an EMBL/GenBank/DDBJ whole genome shotgun (WGS) entry which is preliminary data.</text>
</comment>
<keyword evidence="1" id="KW-0472">Membrane</keyword>
<evidence type="ECO:0000313" key="2">
    <source>
        <dbReference type="EMBL" id="RAK19685.1"/>
    </source>
</evidence>
<protein>
    <submittedName>
        <fullName evidence="2">Uncharacterized protein</fullName>
    </submittedName>
</protein>